<dbReference type="EMBL" id="MJEQ01001852">
    <property type="protein sequence ID" value="OIT29158.1"/>
    <property type="molecule type" value="Genomic_DNA"/>
</dbReference>
<dbReference type="AlphaFoldDB" id="A0A314KIS9"/>
<evidence type="ECO:0000313" key="2">
    <source>
        <dbReference type="Proteomes" id="UP000187609"/>
    </source>
</evidence>
<dbReference type="Proteomes" id="UP000187609">
    <property type="component" value="Unassembled WGS sequence"/>
</dbReference>
<gene>
    <name evidence="1" type="ORF">A4A49_35724</name>
</gene>
<accession>A0A314KIS9</accession>
<sequence>MHLRCLVKKNLLQSTIWFLNSHYFNIMVNISCIATEQGVDRLFVTVTGLNQLSDQEKIPLTDLRGAGSMNYQLIGDLNTLLVENEPWRYSSSVDMQSSCYFSMGKKAADQMLLNP</sequence>
<reference evidence="1" key="1">
    <citation type="submission" date="2016-11" db="EMBL/GenBank/DDBJ databases">
        <title>The genome of Nicotiana attenuata.</title>
        <authorList>
            <person name="Xu S."/>
            <person name="Brockmoeller T."/>
            <person name="Gaquerel E."/>
            <person name="Navarro A."/>
            <person name="Kuhl H."/>
            <person name="Gase K."/>
            <person name="Ling Z."/>
            <person name="Zhou W."/>
            <person name="Kreitzer C."/>
            <person name="Stanke M."/>
            <person name="Tang H."/>
            <person name="Lyons E."/>
            <person name="Pandey P."/>
            <person name="Pandey S.P."/>
            <person name="Timmermann B."/>
            <person name="Baldwin I.T."/>
        </authorList>
    </citation>
    <scope>NUCLEOTIDE SEQUENCE [LARGE SCALE GENOMIC DNA]</scope>
    <source>
        <strain evidence="1">UT</strain>
    </source>
</reference>
<proteinExistence type="predicted"/>
<protein>
    <submittedName>
        <fullName evidence="1">Uncharacterized protein</fullName>
    </submittedName>
</protein>
<organism evidence="1 2">
    <name type="scientific">Nicotiana attenuata</name>
    <name type="common">Coyote tobacco</name>
    <dbReference type="NCBI Taxonomy" id="49451"/>
    <lineage>
        <taxon>Eukaryota</taxon>
        <taxon>Viridiplantae</taxon>
        <taxon>Streptophyta</taxon>
        <taxon>Embryophyta</taxon>
        <taxon>Tracheophyta</taxon>
        <taxon>Spermatophyta</taxon>
        <taxon>Magnoliopsida</taxon>
        <taxon>eudicotyledons</taxon>
        <taxon>Gunneridae</taxon>
        <taxon>Pentapetalae</taxon>
        <taxon>asterids</taxon>
        <taxon>lamiids</taxon>
        <taxon>Solanales</taxon>
        <taxon>Solanaceae</taxon>
        <taxon>Nicotianoideae</taxon>
        <taxon>Nicotianeae</taxon>
        <taxon>Nicotiana</taxon>
    </lineage>
</organism>
<comment type="caution">
    <text evidence="1">The sequence shown here is derived from an EMBL/GenBank/DDBJ whole genome shotgun (WGS) entry which is preliminary data.</text>
</comment>
<keyword evidence="2" id="KW-1185">Reference proteome</keyword>
<dbReference type="Gramene" id="OIT29158">
    <property type="protein sequence ID" value="OIT29158"/>
    <property type="gene ID" value="A4A49_35724"/>
</dbReference>
<evidence type="ECO:0000313" key="1">
    <source>
        <dbReference type="EMBL" id="OIT29158.1"/>
    </source>
</evidence>
<name>A0A314KIS9_NICAT</name>